<gene>
    <name evidence="3" type="ORF">LTR36_005675</name>
</gene>
<feature type="chain" id="PRO_5043888832" evidence="2">
    <location>
        <begin position="20"/>
        <end position="278"/>
    </location>
</feature>
<feature type="region of interest" description="Disordered" evidence="1">
    <location>
        <begin position="116"/>
        <end position="144"/>
    </location>
</feature>
<sequence length="278" mass="30682">MTASWSAEKLLCMFTAVLTRIPVDPGAVRTIWADLFPNDAVPATSTFVECIELLKKTACEVGQDNSRTPSFPPLKNFTKRKNFEIVDEDDEEHRGSERSKSVKAFLSESCQDVTESEVVKSLHGGDDSPMPYYRAESGDQTSQRTEGRALVKLGIFGTDEGQSAEAEAYETQPERLFLDEAMTILTEDDAYHIAVTRTSQSCTSEASDTIVVSTGSFTERYVAEYRAQQSRLSTLRNGASRSRESILQSAEPTAPMLYRTINEGKCECESKGKGRAPA</sequence>
<dbReference type="AlphaFoldDB" id="A0AAV9JE81"/>
<keyword evidence="2" id="KW-0732">Signal</keyword>
<dbReference type="Proteomes" id="UP001324427">
    <property type="component" value="Unassembled WGS sequence"/>
</dbReference>
<evidence type="ECO:0000313" key="3">
    <source>
        <dbReference type="EMBL" id="KAK4543316.1"/>
    </source>
</evidence>
<evidence type="ECO:0000313" key="4">
    <source>
        <dbReference type="Proteomes" id="UP001324427"/>
    </source>
</evidence>
<dbReference type="EMBL" id="JAVFHQ010000033">
    <property type="protein sequence ID" value="KAK4543316.1"/>
    <property type="molecule type" value="Genomic_DNA"/>
</dbReference>
<protein>
    <submittedName>
        <fullName evidence="3">Uncharacterized protein</fullName>
    </submittedName>
</protein>
<reference evidence="3 4" key="1">
    <citation type="submission" date="2021-11" db="EMBL/GenBank/DDBJ databases">
        <title>Black yeast isolated from Biological Soil Crust.</title>
        <authorList>
            <person name="Kurbessoian T."/>
        </authorList>
    </citation>
    <scope>NUCLEOTIDE SEQUENCE [LARGE SCALE GENOMIC DNA]</scope>
    <source>
        <strain evidence="3 4">CCFEE 5522</strain>
    </source>
</reference>
<feature type="signal peptide" evidence="2">
    <location>
        <begin position="1"/>
        <end position="19"/>
    </location>
</feature>
<feature type="compositionally biased region" description="Basic and acidic residues" evidence="1">
    <location>
        <begin position="117"/>
        <end position="126"/>
    </location>
</feature>
<organism evidence="3 4">
    <name type="scientific">Oleoguttula mirabilis</name>
    <dbReference type="NCBI Taxonomy" id="1507867"/>
    <lineage>
        <taxon>Eukaryota</taxon>
        <taxon>Fungi</taxon>
        <taxon>Dikarya</taxon>
        <taxon>Ascomycota</taxon>
        <taxon>Pezizomycotina</taxon>
        <taxon>Dothideomycetes</taxon>
        <taxon>Dothideomycetidae</taxon>
        <taxon>Mycosphaerellales</taxon>
        <taxon>Teratosphaeriaceae</taxon>
        <taxon>Oleoguttula</taxon>
    </lineage>
</organism>
<accession>A0AAV9JE81</accession>
<evidence type="ECO:0000256" key="1">
    <source>
        <dbReference type="SAM" id="MobiDB-lite"/>
    </source>
</evidence>
<comment type="caution">
    <text evidence="3">The sequence shown here is derived from an EMBL/GenBank/DDBJ whole genome shotgun (WGS) entry which is preliminary data.</text>
</comment>
<name>A0AAV9JE81_9PEZI</name>
<keyword evidence="4" id="KW-1185">Reference proteome</keyword>
<proteinExistence type="predicted"/>
<evidence type="ECO:0000256" key="2">
    <source>
        <dbReference type="SAM" id="SignalP"/>
    </source>
</evidence>